<sequence length="504" mass="54337">MQDLDEKGESETRSLPGINNLSLSRRLLTWGVELRGTHPSRLRRGQDGEQFSKIFFIWLSANTNILSFSAGTLGPVAFGLGLRDACLTILFFNLLCAAPPAYFSTWGPKLGLRQMCASRYTFGYYGVMVPSLLALVGGIGFCILNSILGGQALASVGNISWTVGIVIIAVISLVVSFCGLKVLSWSALSTPTHERKMTLTPHFRRYERLAWIPVLLVFLVAVGVGGKNFVNTPAAAPATASQILTFGATIAGFTMTWAAFGADYTAYFHPGVSSLRVFLYSYLGLNIPIITLQCLGAAAAISAPSVPDWDAGYAGGNVGGLVDGMLHPVGGFGKFLMVLLSLSVTANNAPTIYSLCMGFQTLVPPLVVVPRYVFSVFATAVIIPLSIVGQHKFYSALSNFLGLIGYWAGAWVSALFVEHLYFRKGNFANYEIRHWNVPSKLPLGAAALGASALSFALVIPSMSQVWYTGPIGRRTGDIGFEFALVVTALLYIPLRHLEKHWRGV</sequence>
<feature type="transmembrane region" description="Helical" evidence="8">
    <location>
        <begin position="400"/>
        <end position="422"/>
    </location>
</feature>
<feature type="transmembrane region" description="Helical" evidence="8">
    <location>
        <begin position="478"/>
        <end position="494"/>
    </location>
</feature>
<feature type="transmembrane region" description="Helical" evidence="8">
    <location>
        <begin position="368"/>
        <end position="388"/>
    </location>
</feature>
<feature type="transmembrane region" description="Helical" evidence="8">
    <location>
        <begin position="335"/>
        <end position="356"/>
    </location>
</feature>
<accession>A0AAD4QJT6</accession>
<keyword evidence="10" id="KW-1185">Reference proteome</keyword>
<feature type="transmembrane region" description="Helical" evidence="8">
    <location>
        <begin position="277"/>
        <end position="301"/>
    </location>
</feature>
<gene>
    <name evidence="9" type="ORF">B0F90DRAFT_1941489</name>
</gene>
<keyword evidence="4 8" id="KW-0812">Transmembrane</keyword>
<evidence type="ECO:0000256" key="3">
    <source>
        <dbReference type="ARBA" id="ARBA00022448"/>
    </source>
</evidence>
<dbReference type="InterPro" id="IPR026030">
    <property type="entry name" value="Pur-cyt_permease_Fcy2/21/22"/>
</dbReference>
<evidence type="ECO:0000313" key="10">
    <source>
        <dbReference type="Proteomes" id="UP001203297"/>
    </source>
</evidence>
<feature type="transmembrane region" description="Helical" evidence="8">
    <location>
        <begin position="242"/>
        <end position="265"/>
    </location>
</feature>
<feature type="transmembrane region" description="Helical" evidence="8">
    <location>
        <begin position="51"/>
        <end position="70"/>
    </location>
</feature>
<name>A0AAD4QJT6_9AGAM</name>
<feature type="transmembrane region" description="Helical" evidence="8">
    <location>
        <begin position="124"/>
        <end position="147"/>
    </location>
</feature>
<dbReference type="PANTHER" id="PTHR31806:SF5">
    <property type="entry name" value="PURINE-CYTOSINE PERMEASE FCY21"/>
    <property type="match status" value="1"/>
</dbReference>
<dbReference type="PIRSF" id="PIRSF002744">
    <property type="entry name" value="Pur-cyt_permease"/>
    <property type="match status" value="1"/>
</dbReference>
<keyword evidence="5 8" id="KW-1133">Transmembrane helix</keyword>
<comment type="similarity">
    <text evidence="2 7">Belongs to the purine-cytosine permease (2.A.39) family.</text>
</comment>
<dbReference type="Pfam" id="PF02133">
    <property type="entry name" value="Transp_cyt_pur"/>
    <property type="match status" value="1"/>
</dbReference>
<evidence type="ECO:0000256" key="1">
    <source>
        <dbReference type="ARBA" id="ARBA00004141"/>
    </source>
</evidence>
<evidence type="ECO:0000313" key="9">
    <source>
        <dbReference type="EMBL" id="KAI0292623.1"/>
    </source>
</evidence>
<evidence type="ECO:0000256" key="2">
    <source>
        <dbReference type="ARBA" id="ARBA00008974"/>
    </source>
</evidence>
<keyword evidence="6 7" id="KW-0472">Membrane</keyword>
<comment type="caution">
    <text evidence="9">The sequence shown here is derived from an EMBL/GenBank/DDBJ whole genome shotgun (WGS) entry which is preliminary data.</text>
</comment>
<dbReference type="GO" id="GO:0022857">
    <property type="term" value="F:transmembrane transporter activity"/>
    <property type="evidence" value="ECO:0007669"/>
    <property type="project" value="InterPro"/>
</dbReference>
<protein>
    <submittedName>
        <fullName evidence="9">NCS cytosine-purine permease</fullName>
    </submittedName>
</protein>
<feature type="transmembrane region" description="Helical" evidence="8">
    <location>
        <begin position="209"/>
        <end position="230"/>
    </location>
</feature>
<evidence type="ECO:0000256" key="6">
    <source>
        <dbReference type="ARBA" id="ARBA00023136"/>
    </source>
</evidence>
<feature type="transmembrane region" description="Helical" evidence="8">
    <location>
        <begin position="443"/>
        <end position="466"/>
    </location>
</feature>
<comment type="subcellular location">
    <subcellularLocation>
        <location evidence="1">Membrane</location>
        <topology evidence="1">Multi-pass membrane protein</topology>
    </subcellularLocation>
</comment>
<feature type="transmembrane region" description="Helical" evidence="8">
    <location>
        <begin position="159"/>
        <end position="188"/>
    </location>
</feature>
<dbReference type="InterPro" id="IPR001248">
    <property type="entry name" value="Pur-cyt_permease"/>
</dbReference>
<dbReference type="GO" id="GO:0005886">
    <property type="term" value="C:plasma membrane"/>
    <property type="evidence" value="ECO:0007669"/>
    <property type="project" value="TreeGrafter"/>
</dbReference>
<feature type="transmembrane region" description="Helical" evidence="8">
    <location>
        <begin position="82"/>
        <end position="103"/>
    </location>
</feature>
<dbReference type="Gene3D" id="1.10.4160.10">
    <property type="entry name" value="Hydantoin permease"/>
    <property type="match status" value="1"/>
</dbReference>
<dbReference type="EMBL" id="WTXG01000117">
    <property type="protein sequence ID" value="KAI0292623.1"/>
    <property type="molecule type" value="Genomic_DNA"/>
</dbReference>
<evidence type="ECO:0000256" key="8">
    <source>
        <dbReference type="SAM" id="Phobius"/>
    </source>
</evidence>
<keyword evidence="3 7" id="KW-0813">Transport</keyword>
<dbReference type="Proteomes" id="UP001203297">
    <property type="component" value="Unassembled WGS sequence"/>
</dbReference>
<proteinExistence type="inferred from homology"/>
<evidence type="ECO:0000256" key="5">
    <source>
        <dbReference type="ARBA" id="ARBA00022989"/>
    </source>
</evidence>
<organism evidence="9 10">
    <name type="scientific">Multifurca ochricompacta</name>
    <dbReference type="NCBI Taxonomy" id="376703"/>
    <lineage>
        <taxon>Eukaryota</taxon>
        <taxon>Fungi</taxon>
        <taxon>Dikarya</taxon>
        <taxon>Basidiomycota</taxon>
        <taxon>Agaricomycotina</taxon>
        <taxon>Agaricomycetes</taxon>
        <taxon>Russulales</taxon>
        <taxon>Russulaceae</taxon>
        <taxon>Multifurca</taxon>
    </lineage>
</organism>
<evidence type="ECO:0000256" key="4">
    <source>
        <dbReference type="ARBA" id="ARBA00022692"/>
    </source>
</evidence>
<dbReference type="PANTHER" id="PTHR31806">
    <property type="entry name" value="PURINE-CYTOSINE PERMEASE FCY2-RELATED"/>
    <property type="match status" value="1"/>
</dbReference>
<reference evidence="9" key="1">
    <citation type="journal article" date="2022" name="New Phytol.">
        <title>Evolutionary transition to the ectomycorrhizal habit in the genomes of a hyperdiverse lineage of mushroom-forming fungi.</title>
        <authorList>
            <person name="Looney B."/>
            <person name="Miyauchi S."/>
            <person name="Morin E."/>
            <person name="Drula E."/>
            <person name="Courty P.E."/>
            <person name="Kohler A."/>
            <person name="Kuo A."/>
            <person name="LaButti K."/>
            <person name="Pangilinan J."/>
            <person name="Lipzen A."/>
            <person name="Riley R."/>
            <person name="Andreopoulos W."/>
            <person name="He G."/>
            <person name="Johnson J."/>
            <person name="Nolan M."/>
            <person name="Tritt A."/>
            <person name="Barry K.W."/>
            <person name="Grigoriev I.V."/>
            <person name="Nagy L.G."/>
            <person name="Hibbett D."/>
            <person name="Henrissat B."/>
            <person name="Matheny P.B."/>
            <person name="Labbe J."/>
            <person name="Martin F.M."/>
        </authorList>
    </citation>
    <scope>NUCLEOTIDE SEQUENCE</scope>
    <source>
        <strain evidence="9">BPL690</strain>
    </source>
</reference>
<evidence type="ECO:0000256" key="7">
    <source>
        <dbReference type="PIRNR" id="PIRNR002744"/>
    </source>
</evidence>
<dbReference type="AlphaFoldDB" id="A0AAD4QJT6"/>